<dbReference type="Proteomes" id="UP001497535">
    <property type="component" value="Unassembled WGS sequence"/>
</dbReference>
<comment type="caution">
    <text evidence="1">The sequence shown here is derived from an EMBL/GenBank/DDBJ whole genome shotgun (WGS) entry which is preliminary data.</text>
</comment>
<gene>
    <name evidence="1" type="ORF">MENTE1834_LOCUS15082</name>
</gene>
<dbReference type="EMBL" id="CAVMJV010000016">
    <property type="protein sequence ID" value="CAK5057046.1"/>
    <property type="molecule type" value="Genomic_DNA"/>
</dbReference>
<proteinExistence type="predicted"/>
<evidence type="ECO:0000313" key="1">
    <source>
        <dbReference type="EMBL" id="CAK5057046.1"/>
    </source>
</evidence>
<sequence>MSAHGGLPTYYDWSKETNIQLLECYSRQLCNTQAEFERVLFCLIKGWDELEPKRKMCYETVGLTDYWKEPCFINRREDGKGVRKNS</sequence>
<keyword evidence="2" id="KW-1185">Reference proteome</keyword>
<evidence type="ECO:0000313" key="2">
    <source>
        <dbReference type="Proteomes" id="UP001497535"/>
    </source>
</evidence>
<protein>
    <submittedName>
        <fullName evidence="1">Uncharacterized protein</fullName>
    </submittedName>
</protein>
<reference evidence="1" key="1">
    <citation type="submission" date="2023-11" db="EMBL/GenBank/DDBJ databases">
        <authorList>
            <person name="Poullet M."/>
        </authorList>
    </citation>
    <scope>NUCLEOTIDE SEQUENCE</scope>
    <source>
        <strain evidence="1">E1834</strain>
    </source>
</reference>
<name>A0ACB0YPX1_MELEN</name>
<accession>A0ACB0YPX1</accession>
<organism evidence="1 2">
    <name type="scientific">Meloidogyne enterolobii</name>
    <name type="common">Root-knot nematode worm</name>
    <name type="synonym">Meloidogyne mayaguensis</name>
    <dbReference type="NCBI Taxonomy" id="390850"/>
    <lineage>
        <taxon>Eukaryota</taxon>
        <taxon>Metazoa</taxon>
        <taxon>Ecdysozoa</taxon>
        <taxon>Nematoda</taxon>
        <taxon>Chromadorea</taxon>
        <taxon>Rhabditida</taxon>
        <taxon>Tylenchina</taxon>
        <taxon>Tylenchomorpha</taxon>
        <taxon>Tylenchoidea</taxon>
        <taxon>Meloidogynidae</taxon>
        <taxon>Meloidogyninae</taxon>
        <taxon>Meloidogyne</taxon>
    </lineage>
</organism>